<evidence type="ECO:0000313" key="2">
    <source>
        <dbReference type="EMBL" id="EEC14862.1"/>
    </source>
</evidence>
<dbReference type="PaxDb" id="6945-B7Q7P0"/>
<feature type="non-terminal residue" evidence="2">
    <location>
        <position position="1"/>
    </location>
</feature>
<feature type="region of interest" description="Disordered" evidence="1">
    <location>
        <begin position="62"/>
        <end position="95"/>
    </location>
</feature>
<keyword evidence="4" id="KW-1185">Reference proteome</keyword>
<evidence type="ECO:0000313" key="4">
    <source>
        <dbReference type="Proteomes" id="UP000001555"/>
    </source>
</evidence>
<dbReference type="EnsemblMetazoa" id="ISCW021311-RA">
    <property type="protein sequence ID" value="ISCW021311-PA"/>
    <property type="gene ID" value="ISCW021311"/>
</dbReference>
<feature type="compositionally biased region" description="Basic and acidic residues" evidence="1">
    <location>
        <begin position="70"/>
        <end position="80"/>
    </location>
</feature>
<dbReference type="AlphaFoldDB" id="B7Q7P0"/>
<protein>
    <submittedName>
        <fullName evidence="2 3">Uncharacterized protein</fullName>
    </submittedName>
</protein>
<feature type="non-terminal residue" evidence="2">
    <location>
        <position position="111"/>
    </location>
</feature>
<dbReference type="InParanoid" id="B7Q7P0"/>
<dbReference type="EMBL" id="DS876757">
    <property type="protein sequence ID" value="EEC14862.1"/>
    <property type="molecule type" value="Genomic_DNA"/>
</dbReference>
<sequence length="111" mass="12279">SASRAPERSNWEKRAHAGPQVQTVSGEHTAGLGPPTEPQEKVQILPLIAFPVLPCSIPVNPLASSLNGSIDRRKRLDGETRKHRRRRASASPESSWWLFDSGPSYLPLHPR</sequence>
<reference evidence="3" key="2">
    <citation type="submission" date="2020-05" db="UniProtKB">
        <authorList>
            <consortium name="EnsemblMetazoa"/>
        </authorList>
    </citation>
    <scope>IDENTIFICATION</scope>
    <source>
        <strain evidence="3">wikel</strain>
    </source>
</reference>
<organism>
    <name type="scientific">Ixodes scapularis</name>
    <name type="common">Black-legged tick</name>
    <name type="synonym">Deer tick</name>
    <dbReference type="NCBI Taxonomy" id="6945"/>
    <lineage>
        <taxon>Eukaryota</taxon>
        <taxon>Metazoa</taxon>
        <taxon>Ecdysozoa</taxon>
        <taxon>Arthropoda</taxon>
        <taxon>Chelicerata</taxon>
        <taxon>Arachnida</taxon>
        <taxon>Acari</taxon>
        <taxon>Parasitiformes</taxon>
        <taxon>Ixodida</taxon>
        <taxon>Ixodoidea</taxon>
        <taxon>Ixodidae</taxon>
        <taxon>Ixodinae</taxon>
        <taxon>Ixodes</taxon>
    </lineage>
</organism>
<dbReference type="Proteomes" id="UP000001555">
    <property type="component" value="Unassembled WGS sequence"/>
</dbReference>
<reference evidence="2 4" key="1">
    <citation type="submission" date="2008-03" db="EMBL/GenBank/DDBJ databases">
        <title>Annotation of Ixodes scapularis.</title>
        <authorList>
            <consortium name="Ixodes scapularis Genome Project Consortium"/>
            <person name="Caler E."/>
            <person name="Hannick L.I."/>
            <person name="Bidwell S."/>
            <person name="Joardar V."/>
            <person name="Thiagarajan M."/>
            <person name="Amedeo P."/>
            <person name="Galinsky K.J."/>
            <person name="Schobel S."/>
            <person name="Inman J."/>
            <person name="Hostetler J."/>
            <person name="Miller J."/>
            <person name="Hammond M."/>
            <person name="Megy K."/>
            <person name="Lawson D."/>
            <person name="Kodira C."/>
            <person name="Sutton G."/>
            <person name="Meyer J."/>
            <person name="Hill C.A."/>
            <person name="Birren B."/>
            <person name="Nene V."/>
            <person name="Collins F."/>
            <person name="Alarcon-Chaidez F."/>
            <person name="Wikel S."/>
            <person name="Strausberg R."/>
        </authorList>
    </citation>
    <scope>NUCLEOTIDE SEQUENCE [LARGE SCALE GENOMIC DNA]</scope>
    <source>
        <strain evidence="4">Wikel</strain>
        <strain evidence="2">Wikel colony</strain>
    </source>
</reference>
<feature type="compositionally biased region" description="Basic and acidic residues" evidence="1">
    <location>
        <begin position="1"/>
        <end position="15"/>
    </location>
</feature>
<dbReference type="EMBL" id="ABJB010969160">
    <property type="status" value="NOT_ANNOTATED_CDS"/>
    <property type="molecule type" value="Genomic_DNA"/>
</dbReference>
<dbReference type="VEuPathDB" id="VectorBase:ISCW021311"/>
<dbReference type="VEuPathDB" id="VectorBase:ISCI021311"/>
<accession>B7Q7P0</accession>
<dbReference type="HOGENOM" id="CLU_2164669_0_0_1"/>
<feature type="region of interest" description="Disordered" evidence="1">
    <location>
        <begin position="1"/>
        <end position="38"/>
    </location>
</feature>
<gene>
    <name evidence="2" type="ORF">IscW_ISCW021311</name>
</gene>
<proteinExistence type="predicted"/>
<evidence type="ECO:0000256" key="1">
    <source>
        <dbReference type="SAM" id="MobiDB-lite"/>
    </source>
</evidence>
<name>B7Q7P0_IXOSC</name>
<evidence type="ECO:0000313" key="3">
    <source>
        <dbReference type="EnsemblMetazoa" id="ISCW021311-PA"/>
    </source>
</evidence>